<name>A0A409X9I7_PSICY</name>
<organism evidence="2 3">
    <name type="scientific">Psilocybe cyanescens</name>
    <dbReference type="NCBI Taxonomy" id="93625"/>
    <lineage>
        <taxon>Eukaryota</taxon>
        <taxon>Fungi</taxon>
        <taxon>Dikarya</taxon>
        <taxon>Basidiomycota</taxon>
        <taxon>Agaricomycotina</taxon>
        <taxon>Agaricomycetes</taxon>
        <taxon>Agaricomycetidae</taxon>
        <taxon>Agaricales</taxon>
        <taxon>Agaricineae</taxon>
        <taxon>Strophariaceae</taxon>
        <taxon>Psilocybe</taxon>
    </lineage>
</organism>
<keyword evidence="1" id="KW-0472">Membrane</keyword>
<evidence type="ECO:0000313" key="3">
    <source>
        <dbReference type="Proteomes" id="UP000283269"/>
    </source>
</evidence>
<sequence>MSALRLGLNRHRVLHRSRHIHSSRTGCKYVKPTYPKRPTKRVNANRLPGVRDNVSLPMESPLAPITAGRELFSHAAHWLHLQLRRWKLVYYFLNGTLLVTVSAATITLD</sequence>
<feature type="transmembrane region" description="Helical" evidence="1">
    <location>
        <begin position="88"/>
        <end position="108"/>
    </location>
</feature>
<proteinExistence type="predicted"/>
<dbReference type="EMBL" id="NHYD01002283">
    <property type="protein sequence ID" value="PPQ87422.1"/>
    <property type="molecule type" value="Genomic_DNA"/>
</dbReference>
<reference evidence="2 3" key="1">
    <citation type="journal article" date="2018" name="Evol. Lett.">
        <title>Horizontal gene cluster transfer increased hallucinogenic mushroom diversity.</title>
        <authorList>
            <person name="Reynolds H.T."/>
            <person name="Vijayakumar V."/>
            <person name="Gluck-Thaler E."/>
            <person name="Korotkin H.B."/>
            <person name="Matheny P.B."/>
            <person name="Slot J.C."/>
        </authorList>
    </citation>
    <scope>NUCLEOTIDE SEQUENCE [LARGE SCALE GENOMIC DNA]</scope>
    <source>
        <strain evidence="2 3">2631</strain>
    </source>
</reference>
<accession>A0A409X9I7</accession>
<dbReference type="Proteomes" id="UP000283269">
    <property type="component" value="Unassembled WGS sequence"/>
</dbReference>
<dbReference type="InParanoid" id="A0A409X9I7"/>
<comment type="caution">
    <text evidence="2">The sequence shown here is derived from an EMBL/GenBank/DDBJ whole genome shotgun (WGS) entry which is preliminary data.</text>
</comment>
<gene>
    <name evidence="2" type="ORF">CVT25_008118</name>
</gene>
<protein>
    <submittedName>
        <fullName evidence="2">Uncharacterized protein</fullName>
    </submittedName>
</protein>
<dbReference type="AlphaFoldDB" id="A0A409X9I7"/>
<evidence type="ECO:0000256" key="1">
    <source>
        <dbReference type="SAM" id="Phobius"/>
    </source>
</evidence>
<keyword evidence="3" id="KW-1185">Reference proteome</keyword>
<keyword evidence="1" id="KW-1133">Transmembrane helix</keyword>
<keyword evidence="1" id="KW-0812">Transmembrane</keyword>
<evidence type="ECO:0000313" key="2">
    <source>
        <dbReference type="EMBL" id="PPQ87422.1"/>
    </source>
</evidence>